<dbReference type="PROSITE" id="PS51257">
    <property type="entry name" value="PROKAR_LIPOPROTEIN"/>
    <property type="match status" value="1"/>
</dbReference>
<evidence type="ECO:0000313" key="2">
    <source>
        <dbReference type="Proteomes" id="UP001156389"/>
    </source>
</evidence>
<organism evidence="1 2">
    <name type="scientific">Streptomyces gossypii</name>
    <dbReference type="NCBI Taxonomy" id="2883101"/>
    <lineage>
        <taxon>Bacteria</taxon>
        <taxon>Bacillati</taxon>
        <taxon>Actinomycetota</taxon>
        <taxon>Actinomycetes</taxon>
        <taxon>Kitasatosporales</taxon>
        <taxon>Streptomycetaceae</taxon>
        <taxon>Streptomyces</taxon>
    </lineage>
</organism>
<accession>A0ABT2JPI1</accession>
<name>A0ABT2JPI1_9ACTN</name>
<evidence type="ECO:0000313" key="1">
    <source>
        <dbReference type="EMBL" id="MCT2589775.1"/>
    </source>
</evidence>
<reference evidence="1 2" key="1">
    <citation type="submission" date="2021-10" db="EMBL/GenBank/DDBJ databases">
        <title>Streptomyces gossypii sp. nov., isolated from soil collected from cotton field.</title>
        <authorList>
            <person name="Ge X."/>
            <person name="Chen X."/>
            <person name="Liu W."/>
        </authorList>
    </citation>
    <scope>NUCLEOTIDE SEQUENCE [LARGE SCALE GENOMIC DNA]</scope>
    <source>
        <strain evidence="1 2">N2-109</strain>
    </source>
</reference>
<dbReference type="EMBL" id="JAJAGO010000003">
    <property type="protein sequence ID" value="MCT2589775.1"/>
    <property type="molecule type" value="Genomic_DNA"/>
</dbReference>
<comment type="caution">
    <text evidence="1">The sequence shown here is derived from an EMBL/GenBank/DDBJ whole genome shotgun (WGS) entry which is preliminary data.</text>
</comment>
<keyword evidence="2" id="KW-1185">Reference proteome</keyword>
<dbReference type="Proteomes" id="UP001156389">
    <property type="component" value="Unassembled WGS sequence"/>
</dbReference>
<proteinExistence type="predicted"/>
<evidence type="ECO:0008006" key="3">
    <source>
        <dbReference type="Google" id="ProtNLM"/>
    </source>
</evidence>
<dbReference type="RefSeq" id="WP_260216774.1">
    <property type="nucleotide sequence ID" value="NZ_JAJAGO010000003.1"/>
</dbReference>
<sequence length="186" mass="19537">MRPPATGTARLACAAAGVTLLPLLAGCGEQGREFSVPESLCGTKIPAETLDPLLPDEGDSVDVDLNLDNEKFRSCNVGVGRDIVLTASLNRVPEYYDPMSPDGGGDNLEDPRRMRKLPFEGAGVTGSGGGAKATAKCGGSGPAYLYVDLSVVEERAKADADQLRADMRRFSIAFLESSKKREGCAA</sequence>
<protein>
    <recommendedName>
        <fullName evidence="3">Lipoprotein</fullName>
    </recommendedName>
</protein>
<gene>
    <name evidence="1" type="ORF">LHJ74_07560</name>
</gene>